<dbReference type="SUPFAM" id="SSF52540">
    <property type="entry name" value="P-loop containing nucleoside triphosphate hydrolases"/>
    <property type="match status" value="1"/>
</dbReference>
<dbReference type="Gene3D" id="3.40.50.300">
    <property type="entry name" value="P-loop containing nucleotide triphosphate hydrolases"/>
    <property type="match status" value="1"/>
</dbReference>
<keyword evidence="2" id="KW-0547">Nucleotide-binding</keyword>
<evidence type="ECO:0000256" key="3">
    <source>
        <dbReference type="ARBA" id="ARBA00022777"/>
    </source>
</evidence>
<dbReference type="GO" id="GO:0006396">
    <property type="term" value="P:RNA processing"/>
    <property type="evidence" value="ECO:0007669"/>
    <property type="project" value="InterPro"/>
</dbReference>
<dbReference type="Pfam" id="PF16575">
    <property type="entry name" value="CLP1_P"/>
    <property type="match status" value="1"/>
</dbReference>
<organism evidence="6 7">
    <name type="scientific">Caenispirillum bisanense</name>
    <dbReference type="NCBI Taxonomy" id="414052"/>
    <lineage>
        <taxon>Bacteria</taxon>
        <taxon>Pseudomonadati</taxon>
        <taxon>Pseudomonadota</taxon>
        <taxon>Alphaproteobacteria</taxon>
        <taxon>Rhodospirillales</taxon>
        <taxon>Novispirillaceae</taxon>
        <taxon>Caenispirillum</taxon>
    </lineage>
</organism>
<dbReference type="PANTHER" id="PTHR12755:SF3">
    <property type="entry name" value="POLYNUCLEOTIDE 5'-HYDROXYL-KINASE NOL9"/>
    <property type="match status" value="1"/>
</dbReference>
<dbReference type="InterPro" id="IPR032319">
    <property type="entry name" value="CLP1_P"/>
</dbReference>
<evidence type="ECO:0000256" key="1">
    <source>
        <dbReference type="ARBA" id="ARBA00022679"/>
    </source>
</evidence>
<dbReference type="InterPro" id="IPR045116">
    <property type="entry name" value="Clp1/Grc3"/>
</dbReference>
<keyword evidence="1" id="KW-0808">Transferase</keyword>
<evidence type="ECO:0000256" key="4">
    <source>
        <dbReference type="ARBA" id="ARBA00022840"/>
    </source>
</evidence>
<protein>
    <submittedName>
        <fullName evidence="6">Polynucleotide 5'-hydroxyl-kinase GRC3/NOL9</fullName>
    </submittedName>
</protein>
<dbReference type="GO" id="GO:0005524">
    <property type="term" value="F:ATP binding"/>
    <property type="evidence" value="ECO:0007669"/>
    <property type="project" value="UniProtKB-KW"/>
</dbReference>
<evidence type="ECO:0000313" key="7">
    <source>
        <dbReference type="Proteomes" id="UP000219621"/>
    </source>
</evidence>
<dbReference type="AlphaFoldDB" id="A0A286GI49"/>
<sequence length="283" mass="28740">MTAPGNGDLDVPAAWTAALDAVAAGVRRVMVVGATDTGKTTFCRWLAAAASRAAVLVDADPGQPGLGPPACAALGRPGEPVERLVFLGVLEPLRARAALLAAAARLTDAGARGGRLVVVNTCGFVRGPGQRLQTATAQAVRPDLVVCLERTTEAAALAEALAARTPVLRLPSSPAVRRKSQAQRRRLRETALAAAFAGAAETRVPADRLPVERLVALAEPLPPRLLCALADAAGDDTALALLLGEDAGSLRLLTAGDPAAAVRLRTGALVVAEDGAATVVPPP</sequence>
<dbReference type="Proteomes" id="UP000219621">
    <property type="component" value="Unassembled WGS sequence"/>
</dbReference>
<feature type="domain" description="Clp1 P-loop" evidence="5">
    <location>
        <begin position="33"/>
        <end position="196"/>
    </location>
</feature>
<accession>A0A286GI49</accession>
<keyword evidence="3 6" id="KW-0418">Kinase</keyword>
<keyword evidence="4" id="KW-0067">ATP-binding</keyword>
<dbReference type="PANTHER" id="PTHR12755">
    <property type="entry name" value="CLEAVAGE/POLYADENYLATION FACTOR IA SUBUNIT CLP1P"/>
    <property type="match status" value="1"/>
</dbReference>
<dbReference type="OrthoDB" id="5800600at2"/>
<gene>
    <name evidence="6" type="ORF">SAMN05421508_104264</name>
</gene>
<name>A0A286GI49_9PROT</name>
<evidence type="ECO:0000313" key="6">
    <source>
        <dbReference type="EMBL" id="SOD95215.1"/>
    </source>
</evidence>
<proteinExistence type="predicted"/>
<dbReference type="InterPro" id="IPR027417">
    <property type="entry name" value="P-loop_NTPase"/>
</dbReference>
<evidence type="ECO:0000256" key="2">
    <source>
        <dbReference type="ARBA" id="ARBA00022741"/>
    </source>
</evidence>
<evidence type="ECO:0000259" key="5">
    <source>
        <dbReference type="Pfam" id="PF16575"/>
    </source>
</evidence>
<dbReference type="EMBL" id="OCNJ01000004">
    <property type="protein sequence ID" value="SOD95215.1"/>
    <property type="molecule type" value="Genomic_DNA"/>
</dbReference>
<reference evidence="6 7" key="1">
    <citation type="submission" date="2017-09" db="EMBL/GenBank/DDBJ databases">
        <authorList>
            <person name="Ehlers B."/>
            <person name="Leendertz F.H."/>
        </authorList>
    </citation>
    <scope>NUCLEOTIDE SEQUENCE [LARGE SCALE GENOMIC DNA]</scope>
    <source>
        <strain evidence="6 7">USBA 140</strain>
    </source>
</reference>
<dbReference type="RefSeq" id="WP_097279220.1">
    <property type="nucleotide sequence ID" value="NZ_OCNJ01000004.1"/>
</dbReference>
<keyword evidence="7" id="KW-1185">Reference proteome</keyword>
<dbReference type="GO" id="GO:0051731">
    <property type="term" value="F:polynucleotide 5'-hydroxyl-kinase activity"/>
    <property type="evidence" value="ECO:0007669"/>
    <property type="project" value="InterPro"/>
</dbReference>